<dbReference type="Gene3D" id="2.60.120.200">
    <property type="match status" value="1"/>
</dbReference>
<organism evidence="3 4">
    <name type="scientific">Streptomyces alanosinicus</name>
    <dbReference type="NCBI Taxonomy" id="68171"/>
    <lineage>
        <taxon>Bacteria</taxon>
        <taxon>Bacillati</taxon>
        <taxon>Actinomycetota</taxon>
        <taxon>Actinomycetes</taxon>
        <taxon>Kitasatosporales</taxon>
        <taxon>Streptomycetaceae</taxon>
        <taxon>Streptomyces</taxon>
    </lineage>
</organism>
<sequence>MGSLCDMGCLSAPCACSRPRRRKRSTPFGAPQEAIVLGDGDRSRPGGGTDLSSGTCYEGAIVAGSPSGATDDAAQADVTAADQR</sequence>
<dbReference type="EMBL" id="BMVG01000059">
    <property type="protein sequence ID" value="GHE15149.1"/>
    <property type="molecule type" value="Genomic_DNA"/>
</dbReference>
<reference evidence="3" key="2">
    <citation type="submission" date="2020-09" db="EMBL/GenBank/DDBJ databases">
        <authorList>
            <person name="Sun Q."/>
            <person name="Ohkuma M."/>
        </authorList>
    </citation>
    <scope>NUCLEOTIDE SEQUENCE</scope>
    <source>
        <strain evidence="3">JCM 4714</strain>
    </source>
</reference>
<protein>
    <recommendedName>
        <fullName evidence="2">Alpha-L-arabinofuranosidase B catalytic domain-containing protein</fullName>
    </recommendedName>
</protein>
<evidence type="ECO:0000256" key="1">
    <source>
        <dbReference type="SAM" id="MobiDB-lite"/>
    </source>
</evidence>
<evidence type="ECO:0000313" key="4">
    <source>
        <dbReference type="Proteomes" id="UP000655443"/>
    </source>
</evidence>
<dbReference type="InterPro" id="IPR013320">
    <property type="entry name" value="ConA-like_dom_sf"/>
</dbReference>
<dbReference type="SUPFAM" id="SSF49899">
    <property type="entry name" value="Concanavalin A-like lectins/glucanases"/>
    <property type="match status" value="1"/>
</dbReference>
<name>A0A918YTF1_9ACTN</name>
<reference evidence="3" key="1">
    <citation type="journal article" date="2014" name="Int. J. Syst. Evol. Microbiol.">
        <title>Complete genome sequence of Corynebacterium casei LMG S-19264T (=DSM 44701T), isolated from a smear-ripened cheese.</title>
        <authorList>
            <consortium name="US DOE Joint Genome Institute (JGI-PGF)"/>
            <person name="Walter F."/>
            <person name="Albersmeier A."/>
            <person name="Kalinowski J."/>
            <person name="Ruckert C."/>
        </authorList>
    </citation>
    <scope>NUCLEOTIDE SEQUENCE</scope>
    <source>
        <strain evidence="3">JCM 4714</strain>
    </source>
</reference>
<comment type="caution">
    <text evidence="3">The sequence shown here is derived from an EMBL/GenBank/DDBJ whole genome shotgun (WGS) entry which is preliminary data.</text>
</comment>
<feature type="domain" description="Alpha-L-arabinofuranosidase B catalytic" evidence="2">
    <location>
        <begin position="31"/>
        <end position="82"/>
    </location>
</feature>
<dbReference type="GO" id="GO:0031221">
    <property type="term" value="P:arabinan metabolic process"/>
    <property type="evidence" value="ECO:0007669"/>
    <property type="project" value="InterPro"/>
</dbReference>
<feature type="region of interest" description="Disordered" evidence="1">
    <location>
        <begin position="19"/>
        <end position="84"/>
    </location>
</feature>
<dbReference type="Proteomes" id="UP000655443">
    <property type="component" value="Unassembled WGS sequence"/>
</dbReference>
<dbReference type="AlphaFoldDB" id="A0A918YTF1"/>
<evidence type="ECO:0000313" key="3">
    <source>
        <dbReference type="EMBL" id="GHE15149.1"/>
    </source>
</evidence>
<gene>
    <name evidence="3" type="ORF">GCM10010339_88840</name>
</gene>
<keyword evidence="4" id="KW-1185">Reference proteome</keyword>
<evidence type="ECO:0000259" key="2">
    <source>
        <dbReference type="Pfam" id="PF09206"/>
    </source>
</evidence>
<dbReference type="InterPro" id="IPR015289">
    <property type="entry name" value="A-L-arabinofuranosidase_B_cat"/>
</dbReference>
<accession>A0A918YTF1</accession>
<dbReference type="Pfam" id="PF09206">
    <property type="entry name" value="ArabFuran-catal"/>
    <property type="match status" value="1"/>
</dbReference>
<dbReference type="GO" id="GO:0046556">
    <property type="term" value="F:alpha-L-arabinofuranosidase activity"/>
    <property type="evidence" value="ECO:0007669"/>
    <property type="project" value="InterPro"/>
</dbReference>
<proteinExistence type="predicted"/>
<feature type="compositionally biased region" description="Low complexity" evidence="1">
    <location>
        <begin position="69"/>
        <end position="84"/>
    </location>
</feature>